<keyword evidence="3" id="KW-1185">Reference proteome</keyword>
<dbReference type="AlphaFoldDB" id="A0A9P4J5Q3"/>
<sequence length="154" mass="17070">MPPRSRRARHRHPRHKPAPVLYDTPEERSLRSSHHPISDQNHPGRRVTRCRTTPLPATPRSKAWPVRSPWHISSASACRVKHSPLRRASVVSPASHRRGGDESGFYELFACAAGVVGEGNACGFVAYCVWSARETAVPLDMAPSVAARGKIDRR</sequence>
<evidence type="ECO:0000313" key="2">
    <source>
        <dbReference type="EMBL" id="KAF2153685.1"/>
    </source>
</evidence>
<comment type="caution">
    <text evidence="2">The sequence shown here is derived from an EMBL/GenBank/DDBJ whole genome shotgun (WGS) entry which is preliminary data.</text>
</comment>
<name>A0A9P4J5Q3_9PEZI</name>
<feature type="region of interest" description="Disordered" evidence="1">
    <location>
        <begin position="1"/>
        <end position="64"/>
    </location>
</feature>
<organism evidence="2 3">
    <name type="scientific">Myriangium duriaei CBS 260.36</name>
    <dbReference type="NCBI Taxonomy" id="1168546"/>
    <lineage>
        <taxon>Eukaryota</taxon>
        <taxon>Fungi</taxon>
        <taxon>Dikarya</taxon>
        <taxon>Ascomycota</taxon>
        <taxon>Pezizomycotina</taxon>
        <taxon>Dothideomycetes</taxon>
        <taxon>Dothideomycetidae</taxon>
        <taxon>Myriangiales</taxon>
        <taxon>Myriangiaceae</taxon>
        <taxon>Myriangium</taxon>
    </lineage>
</organism>
<feature type="compositionally biased region" description="Basic residues" evidence="1">
    <location>
        <begin position="1"/>
        <end position="17"/>
    </location>
</feature>
<accession>A0A9P4J5Q3</accession>
<reference evidence="2" key="1">
    <citation type="journal article" date="2020" name="Stud. Mycol.">
        <title>101 Dothideomycetes genomes: a test case for predicting lifestyles and emergence of pathogens.</title>
        <authorList>
            <person name="Haridas S."/>
            <person name="Albert R."/>
            <person name="Binder M."/>
            <person name="Bloem J."/>
            <person name="Labutti K."/>
            <person name="Salamov A."/>
            <person name="Andreopoulos B."/>
            <person name="Baker S."/>
            <person name="Barry K."/>
            <person name="Bills G."/>
            <person name="Bluhm B."/>
            <person name="Cannon C."/>
            <person name="Castanera R."/>
            <person name="Culley D."/>
            <person name="Daum C."/>
            <person name="Ezra D."/>
            <person name="Gonzalez J."/>
            <person name="Henrissat B."/>
            <person name="Kuo A."/>
            <person name="Liang C."/>
            <person name="Lipzen A."/>
            <person name="Lutzoni F."/>
            <person name="Magnuson J."/>
            <person name="Mondo S."/>
            <person name="Nolan M."/>
            <person name="Ohm R."/>
            <person name="Pangilinan J."/>
            <person name="Park H.-J."/>
            <person name="Ramirez L."/>
            <person name="Alfaro M."/>
            <person name="Sun H."/>
            <person name="Tritt A."/>
            <person name="Yoshinaga Y."/>
            <person name="Zwiers L.-H."/>
            <person name="Turgeon B."/>
            <person name="Goodwin S."/>
            <person name="Spatafora J."/>
            <person name="Crous P."/>
            <person name="Grigoriev I."/>
        </authorList>
    </citation>
    <scope>NUCLEOTIDE SEQUENCE</scope>
    <source>
        <strain evidence="2">CBS 260.36</strain>
    </source>
</reference>
<evidence type="ECO:0000313" key="3">
    <source>
        <dbReference type="Proteomes" id="UP000799439"/>
    </source>
</evidence>
<dbReference type="EMBL" id="ML996084">
    <property type="protein sequence ID" value="KAF2153685.1"/>
    <property type="molecule type" value="Genomic_DNA"/>
</dbReference>
<dbReference type="Proteomes" id="UP000799439">
    <property type="component" value="Unassembled WGS sequence"/>
</dbReference>
<gene>
    <name evidence="2" type="ORF">K461DRAFT_304835</name>
</gene>
<protein>
    <submittedName>
        <fullName evidence="2">Uncharacterized protein</fullName>
    </submittedName>
</protein>
<proteinExistence type="predicted"/>
<evidence type="ECO:0000256" key="1">
    <source>
        <dbReference type="SAM" id="MobiDB-lite"/>
    </source>
</evidence>